<organism evidence="2 3">
    <name type="scientific">Streptomyces glaucosporus</name>
    <dbReference type="NCBI Taxonomy" id="284044"/>
    <lineage>
        <taxon>Bacteria</taxon>
        <taxon>Bacillati</taxon>
        <taxon>Actinomycetota</taxon>
        <taxon>Actinomycetes</taxon>
        <taxon>Kitasatosporales</taxon>
        <taxon>Streptomycetaceae</taxon>
        <taxon>Streptomyces</taxon>
    </lineage>
</organism>
<evidence type="ECO:0000313" key="2">
    <source>
        <dbReference type="EMBL" id="GAA2415761.1"/>
    </source>
</evidence>
<feature type="region of interest" description="Disordered" evidence="1">
    <location>
        <begin position="1"/>
        <end position="72"/>
    </location>
</feature>
<feature type="compositionally biased region" description="Gly residues" evidence="1">
    <location>
        <begin position="23"/>
        <end position="37"/>
    </location>
</feature>
<sequence length="72" mass="7328">MLTPAVRATSAMVTRMGTPHGVGAAGGQGRVGTGVGQGNAEPVPGPVPGMGRESNGRERLRQDFTSELNQIV</sequence>
<proteinExistence type="predicted"/>
<evidence type="ECO:0000313" key="3">
    <source>
        <dbReference type="Proteomes" id="UP001500058"/>
    </source>
</evidence>
<gene>
    <name evidence="2" type="ORF">GCM10010420_52270</name>
</gene>
<protein>
    <submittedName>
        <fullName evidence="2">Uncharacterized protein</fullName>
    </submittedName>
</protein>
<dbReference type="EMBL" id="BAAATJ010000035">
    <property type="protein sequence ID" value="GAA2415761.1"/>
    <property type="molecule type" value="Genomic_DNA"/>
</dbReference>
<name>A0ABP5W2D3_9ACTN</name>
<feature type="compositionally biased region" description="Basic and acidic residues" evidence="1">
    <location>
        <begin position="54"/>
        <end position="64"/>
    </location>
</feature>
<reference evidence="3" key="1">
    <citation type="journal article" date="2019" name="Int. J. Syst. Evol. Microbiol.">
        <title>The Global Catalogue of Microorganisms (GCM) 10K type strain sequencing project: providing services to taxonomists for standard genome sequencing and annotation.</title>
        <authorList>
            <consortium name="The Broad Institute Genomics Platform"/>
            <consortium name="The Broad Institute Genome Sequencing Center for Infectious Disease"/>
            <person name="Wu L."/>
            <person name="Ma J."/>
        </authorList>
    </citation>
    <scope>NUCLEOTIDE SEQUENCE [LARGE SCALE GENOMIC DNA]</scope>
    <source>
        <strain evidence="3">JCM 6921</strain>
    </source>
</reference>
<evidence type="ECO:0000256" key="1">
    <source>
        <dbReference type="SAM" id="MobiDB-lite"/>
    </source>
</evidence>
<keyword evidence="3" id="KW-1185">Reference proteome</keyword>
<comment type="caution">
    <text evidence="2">The sequence shown here is derived from an EMBL/GenBank/DDBJ whole genome shotgun (WGS) entry which is preliminary data.</text>
</comment>
<dbReference type="Proteomes" id="UP001500058">
    <property type="component" value="Unassembled WGS sequence"/>
</dbReference>
<accession>A0ABP5W2D3</accession>